<evidence type="ECO:0000256" key="1">
    <source>
        <dbReference type="SAM" id="SignalP"/>
    </source>
</evidence>
<organism evidence="2 3">
    <name type="scientific">Portunus trituberculatus</name>
    <name type="common">Swimming crab</name>
    <name type="synonym">Neptunus trituberculatus</name>
    <dbReference type="NCBI Taxonomy" id="210409"/>
    <lineage>
        <taxon>Eukaryota</taxon>
        <taxon>Metazoa</taxon>
        <taxon>Ecdysozoa</taxon>
        <taxon>Arthropoda</taxon>
        <taxon>Crustacea</taxon>
        <taxon>Multicrustacea</taxon>
        <taxon>Malacostraca</taxon>
        <taxon>Eumalacostraca</taxon>
        <taxon>Eucarida</taxon>
        <taxon>Decapoda</taxon>
        <taxon>Pleocyemata</taxon>
        <taxon>Brachyura</taxon>
        <taxon>Eubrachyura</taxon>
        <taxon>Portunoidea</taxon>
        <taxon>Portunidae</taxon>
        <taxon>Portuninae</taxon>
        <taxon>Portunus</taxon>
    </lineage>
</organism>
<sequence>MMWAGMALHVSGIVKVFSPNGVVGVVVAVVVEEEGGGCGCAREWKITSLKSGVVDGTAPNNALLAAAYQQ</sequence>
<reference evidence="2 3" key="1">
    <citation type="submission" date="2019-05" db="EMBL/GenBank/DDBJ databases">
        <title>Another draft genome of Portunus trituberculatus and its Hox gene families provides insights of decapod evolution.</title>
        <authorList>
            <person name="Jeong J.-H."/>
            <person name="Song I."/>
            <person name="Kim S."/>
            <person name="Choi T."/>
            <person name="Kim D."/>
            <person name="Ryu S."/>
            <person name="Kim W."/>
        </authorList>
    </citation>
    <scope>NUCLEOTIDE SEQUENCE [LARGE SCALE GENOMIC DNA]</scope>
    <source>
        <tissue evidence="2">Muscle</tissue>
    </source>
</reference>
<keyword evidence="1" id="KW-0732">Signal</keyword>
<proteinExistence type="predicted"/>
<comment type="caution">
    <text evidence="2">The sequence shown here is derived from an EMBL/GenBank/DDBJ whole genome shotgun (WGS) entry which is preliminary data.</text>
</comment>
<accession>A0A5B7IEL6</accession>
<dbReference type="EMBL" id="VSRR010054658">
    <property type="protein sequence ID" value="MPC80665.1"/>
    <property type="molecule type" value="Genomic_DNA"/>
</dbReference>
<evidence type="ECO:0000313" key="2">
    <source>
        <dbReference type="EMBL" id="MPC80665.1"/>
    </source>
</evidence>
<keyword evidence="3" id="KW-1185">Reference proteome</keyword>
<dbReference type="Proteomes" id="UP000324222">
    <property type="component" value="Unassembled WGS sequence"/>
</dbReference>
<protein>
    <submittedName>
        <fullName evidence="2">Uncharacterized protein</fullName>
    </submittedName>
</protein>
<name>A0A5B7IEL6_PORTR</name>
<gene>
    <name evidence="2" type="ORF">E2C01_075251</name>
</gene>
<dbReference type="AlphaFoldDB" id="A0A5B7IEL6"/>
<feature type="signal peptide" evidence="1">
    <location>
        <begin position="1"/>
        <end position="24"/>
    </location>
</feature>
<feature type="chain" id="PRO_5022756155" evidence="1">
    <location>
        <begin position="25"/>
        <end position="70"/>
    </location>
</feature>
<evidence type="ECO:0000313" key="3">
    <source>
        <dbReference type="Proteomes" id="UP000324222"/>
    </source>
</evidence>